<dbReference type="Pfam" id="PF00528">
    <property type="entry name" value="BPD_transp_1"/>
    <property type="match status" value="1"/>
</dbReference>
<accession>A0A7C1JFR5</accession>
<keyword evidence="3" id="KW-1003">Cell membrane</keyword>
<dbReference type="InterPro" id="IPR035906">
    <property type="entry name" value="MetI-like_sf"/>
</dbReference>
<dbReference type="Gene3D" id="1.10.3720.10">
    <property type="entry name" value="MetI-like"/>
    <property type="match status" value="1"/>
</dbReference>
<evidence type="ECO:0000256" key="5">
    <source>
        <dbReference type="ARBA" id="ARBA00022989"/>
    </source>
</evidence>
<dbReference type="CDD" id="cd06261">
    <property type="entry name" value="TM_PBP2"/>
    <property type="match status" value="1"/>
</dbReference>
<protein>
    <submittedName>
        <fullName evidence="9">Carbohydrate ABC transporter permease</fullName>
    </submittedName>
</protein>
<feature type="transmembrane region" description="Helical" evidence="7">
    <location>
        <begin position="12"/>
        <end position="35"/>
    </location>
</feature>
<comment type="caution">
    <text evidence="9">The sequence shown here is derived from an EMBL/GenBank/DDBJ whole genome shotgun (WGS) entry which is preliminary data.</text>
</comment>
<feature type="transmembrane region" description="Helical" evidence="7">
    <location>
        <begin position="120"/>
        <end position="141"/>
    </location>
</feature>
<keyword evidence="5 7" id="KW-1133">Transmembrane helix</keyword>
<dbReference type="SUPFAM" id="SSF161098">
    <property type="entry name" value="MetI-like"/>
    <property type="match status" value="1"/>
</dbReference>
<dbReference type="PANTHER" id="PTHR32243:SF18">
    <property type="entry name" value="INNER MEMBRANE ABC TRANSPORTER PERMEASE PROTEIN YCJP"/>
    <property type="match status" value="1"/>
</dbReference>
<dbReference type="InterPro" id="IPR050901">
    <property type="entry name" value="BP-dep_ABC_trans_perm"/>
</dbReference>
<feature type="domain" description="ABC transmembrane type-1" evidence="8">
    <location>
        <begin position="82"/>
        <end position="272"/>
    </location>
</feature>
<keyword evidence="4 7" id="KW-0812">Transmembrane</keyword>
<feature type="transmembrane region" description="Helical" evidence="7">
    <location>
        <begin position="86"/>
        <end position="108"/>
    </location>
</feature>
<organism evidence="9">
    <name type="scientific">Caldilinea aerophila</name>
    <dbReference type="NCBI Taxonomy" id="133453"/>
    <lineage>
        <taxon>Bacteria</taxon>
        <taxon>Bacillati</taxon>
        <taxon>Chloroflexota</taxon>
        <taxon>Caldilineae</taxon>
        <taxon>Caldilineales</taxon>
        <taxon>Caldilineaceae</taxon>
        <taxon>Caldilinea</taxon>
    </lineage>
</organism>
<dbReference type="InterPro" id="IPR000515">
    <property type="entry name" value="MetI-like"/>
</dbReference>
<dbReference type="PROSITE" id="PS50928">
    <property type="entry name" value="ABC_TM1"/>
    <property type="match status" value="1"/>
</dbReference>
<evidence type="ECO:0000256" key="1">
    <source>
        <dbReference type="ARBA" id="ARBA00004651"/>
    </source>
</evidence>
<dbReference type="AlphaFoldDB" id="A0A7C1JFR5"/>
<feature type="transmembrane region" description="Helical" evidence="7">
    <location>
        <begin position="194"/>
        <end position="216"/>
    </location>
</feature>
<dbReference type="GO" id="GO:0005886">
    <property type="term" value="C:plasma membrane"/>
    <property type="evidence" value="ECO:0007669"/>
    <property type="project" value="UniProtKB-SubCell"/>
</dbReference>
<reference evidence="9" key="1">
    <citation type="journal article" date="2020" name="mSystems">
        <title>Genome- and Community-Level Interaction Insights into Carbon Utilization and Element Cycling Functions of Hydrothermarchaeota in Hydrothermal Sediment.</title>
        <authorList>
            <person name="Zhou Z."/>
            <person name="Liu Y."/>
            <person name="Xu W."/>
            <person name="Pan J."/>
            <person name="Luo Z.H."/>
            <person name="Li M."/>
        </authorList>
    </citation>
    <scope>NUCLEOTIDE SEQUENCE [LARGE SCALE GENOMIC DNA]</scope>
    <source>
        <strain evidence="9">SpSt-289</strain>
    </source>
</reference>
<feature type="transmembrane region" description="Helical" evidence="7">
    <location>
        <begin position="153"/>
        <end position="173"/>
    </location>
</feature>
<dbReference type="PANTHER" id="PTHR32243">
    <property type="entry name" value="MALTOSE TRANSPORT SYSTEM PERMEASE-RELATED"/>
    <property type="match status" value="1"/>
</dbReference>
<feature type="transmembrane region" description="Helical" evidence="7">
    <location>
        <begin position="222"/>
        <end position="244"/>
    </location>
</feature>
<proteinExistence type="inferred from homology"/>
<evidence type="ECO:0000256" key="2">
    <source>
        <dbReference type="ARBA" id="ARBA00022448"/>
    </source>
</evidence>
<feature type="transmembrane region" description="Helical" evidence="7">
    <location>
        <begin position="256"/>
        <end position="277"/>
    </location>
</feature>
<keyword evidence="6 7" id="KW-0472">Membrane</keyword>
<gene>
    <name evidence="9" type="ORF">ENQ20_02180</name>
</gene>
<evidence type="ECO:0000256" key="3">
    <source>
        <dbReference type="ARBA" id="ARBA00022475"/>
    </source>
</evidence>
<name>A0A7C1JFR5_9CHLR</name>
<dbReference type="EMBL" id="DSMG01000032">
    <property type="protein sequence ID" value="HDX30281.1"/>
    <property type="molecule type" value="Genomic_DNA"/>
</dbReference>
<dbReference type="GO" id="GO:0055085">
    <property type="term" value="P:transmembrane transport"/>
    <property type="evidence" value="ECO:0007669"/>
    <property type="project" value="InterPro"/>
</dbReference>
<evidence type="ECO:0000256" key="6">
    <source>
        <dbReference type="ARBA" id="ARBA00023136"/>
    </source>
</evidence>
<evidence type="ECO:0000259" key="8">
    <source>
        <dbReference type="PROSITE" id="PS50928"/>
    </source>
</evidence>
<evidence type="ECO:0000256" key="7">
    <source>
        <dbReference type="RuleBase" id="RU363032"/>
    </source>
</evidence>
<evidence type="ECO:0000313" key="9">
    <source>
        <dbReference type="EMBL" id="HDX30281.1"/>
    </source>
</evidence>
<comment type="subcellular location">
    <subcellularLocation>
        <location evidence="1 7">Cell membrane</location>
        <topology evidence="1 7">Multi-pass membrane protein</topology>
    </subcellularLocation>
</comment>
<evidence type="ECO:0000256" key="4">
    <source>
        <dbReference type="ARBA" id="ARBA00022692"/>
    </source>
</evidence>
<comment type="similarity">
    <text evidence="7">Belongs to the binding-protein-dependent transport system permease family.</text>
</comment>
<keyword evidence="2 7" id="KW-0813">Transport</keyword>
<sequence length="287" mass="32061">MRSKVSNNRLAAILSDGFLGLYFIFALFPLLWMVLVSLKSGEELFTTQFVFTPTLENYQAILFGDPRAAAGVVARQEFPRFFMNSLIVSSGAVILSLFVGVPAAYALARYRFRGKEDLAFTFLSFRFAPELVVIIPLSVLYRQLGLYDTYWGIIWVYQLVTLPLLIWVLRSYFEDISPDIEQAAMIDGYPWWRIFWSILLPLVRPGLAAAALLAFVFAWNNFIFALVLGGSNVQTVTVSALGYISSAQAFFNRMAAASVLASIPQIVLALSIQRYLIRGLSFGAVKG</sequence>